<evidence type="ECO:0000313" key="4">
    <source>
        <dbReference type="Proteomes" id="UP000789375"/>
    </source>
</evidence>
<sequence length="427" mass="49522">MSTKKNLKLLKNSQLSYRAMTKALVISSEEYIKRSKGAQSIVASTPILNADNQRKRPAEEASPIITSPPNLRDRQYPRAQILANIGDDDFFDDYNESEKEEESTEVIENEEVVNLSENDLTDPVNKIFSNDDKEKMRKIWKEMEPSAEEKENTMRRSRWKKSIKPLIEKYASAVERNSKSVFDDDDEPRSTKVVFEMPFEGEFALKKYYDMLWTQDIYRRLDSFINPLIPKVFDDILDKISGEIESSLRKKHRNETNGRKPRVNLGSKHDGILKIYMNATEMEIGFLEVVGNAVNGDVTGYYGDMENYSRIYNFKIFIYSCLERPIAINLIEFVIFSFGVLVYQRETTIYTMHRAKGGLHIVDIVTNFTIPDSKDQAYVISEKCIFSSRVMDYYSKLQDISPKVQEYSHINENLLEASPSKRKSARR</sequence>
<comment type="caution">
    <text evidence="3">The sequence shown here is derived from an EMBL/GenBank/DDBJ whole genome shotgun (WGS) entry which is preliminary data.</text>
</comment>
<accession>A0A9N9FIC0</accession>
<organism evidence="3 4">
    <name type="scientific">Funneliformis mosseae</name>
    <name type="common">Endomycorrhizal fungus</name>
    <name type="synonym">Glomus mosseae</name>
    <dbReference type="NCBI Taxonomy" id="27381"/>
    <lineage>
        <taxon>Eukaryota</taxon>
        <taxon>Fungi</taxon>
        <taxon>Fungi incertae sedis</taxon>
        <taxon>Mucoromycota</taxon>
        <taxon>Glomeromycotina</taxon>
        <taxon>Glomeromycetes</taxon>
        <taxon>Glomerales</taxon>
        <taxon>Glomeraceae</taxon>
        <taxon>Funneliformis</taxon>
    </lineage>
</organism>
<evidence type="ECO:0000256" key="2">
    <source>
        <dbReference type="SAM" id="Phobius"/>
    </source>
</evidence>
<dbReference type="AlphaFoldDB" id="A0A9N9FIC0"/>
<gene>
    <name evidence="3" type="ORF">FMOSSE_LOCUS5702</name>
</gene>
<dbReference type="Proteomes" id="UP000789375">
    <property type="component" value="Unassembled WGS sequence"/>
</dbReference>
<evidence type="ECO:0000313" key="3">
    <source>
        <dbReference type="EMBL" id="CAG8535130.1"/>
    </source>
</evidence>
<keyword evidence="4" id="KW-1185">Reference proteome</keyword>
<proteinExistence type="predicted"/>
<name>A0A9N9FIC0_FUNMO</name>
<protein>
    <submittedName>
        <fullName evidence="3">16099_t:CDS:1</fullName>
    </submittedName>
</protein>
<feature type="non-terminal residue" evidence="3">
    <location>
        <position position="427"/>
    </location>
</feature>
<keyword evidence="2" id="KW-1133">Transmembrane helix</keyword>
<reference evidence="3" key="1">
    <citation type="submission" date="2021-06" db="EMBL/GenBank/DDBJ databases">
        <authorList>
            <person name="Kallberg Y."/>
            <person name="Tangrot J."/>
            <person name="Rosling A."/>
        </authorList>
    </citation>
    <scope>NUCLEOTIDE SEQUENCE</scope>
    <source>
        <strain evidence="3">87-6 pot B 2015</strain>
    </source>
</reference>
<feature type="region of interest" description="Disordered" evidence="1">
    <location>
        <begin position="52"/>
        <end position="73"/>
    </location>
</feature>
<evidence type="ECO:0000256" key="1">
    <source>
        <dbReference type="SAM" id="MobiDB-lite"/>
    </source>
</evidence>
<keyword evidence="2" id="KW-0472">Membrane</keyword>
<dbReference type="EMBL" id="CAJVPP010001116">
    <property type="protein sequence ID" value="CAG8535130.1"/>
    <property type="molecule type" value="Genomic_DNA"/>
</dbReference>
<keyword evidence="2" id="KW-0812">Transmembrane</keyword>
<feature type="transmembrane region" description="Helical" evidence="2">
    <location>
        <begin position="326"/>
        <end position="344"/>
    </location>
</feature>